<dbReference type="EMBL" id="LXQA010204066">
    <property type="protein sequence ID" value="MCI33396.1"/>
    <property type="molecule type" value="Genomic_DNA"/>
</dbReference>
<keyword evidence="2" id="KW-1185">Reference proteome</keyword>
<dbReference type="AlphaFoldDB" id="A0A392RC31"/>
<protein>
    <submittedName>
        <fullName evidence="1">Cellular nucleic acid-binding protein</fullName>
    </submittedName>
</protein>
<accession>A0A392RC31</accession>
<evidence type="ECO:0000313" key="2">
    <source>
        <dbReference type="Proteomes" id="UP000265520"/>
    </source>
</evidence>
<dbReference type="Proteomes" id="UP000265520">
    <property type="component" value="Unassembled WGS sequence"/>
</dbReference>
<proteinExistence type="predicted"/>
<organism evidence="1 2">
    <name type="scientific">Trifolium medium</name>
    <dbReference type="NCBI Taxonomy" id="97028"/>
    <lineage>
        <taxon>Eukaryota</taxon>
        <taxon>Viridiplantae</taxon>
        <taxon>Streptophyta</taxon>
        <taxon>Embryophyta</taxon>
        <taxon>Tracheophyta</taxon>
        <taxon>Spermatophyta</taxon>
        <taxon>Magnoliopsida</taxon>
        <taxon>eudicotyledons</taxon>
        <taxon>Gunneridae</taxon>
        <taxon>Pentapetalae</taxon>
        <taxon>rosids</taxon>
        <taxon>fabids</taxon>
        <taxon>Fabales</taxon>
        <taxon>Fabaceae</taxon>
        <taxon>Papilionoideae</taxon>
        <taxon>50 kb inversion clade</taxon>
        <taxon>NPAAA clade</taxon>
        <taxon>Hologalegina</taxon>
        <taxon>IRL clade</taxon>
        <taxon>Trifolieae</taxon>
        <taxon>Trifolium</taxon>
    </lineage>
</organism>
<evidence type="ECO:0000313" key="1">
    <source>
        <dbReference type="EMBL" id="MCI33396.1"/>
    </source>
</evidence>
<reference evidence="1 2" key="1">
    <citation type="journal article" date="2018" name="Front. Plant Sci.">
        <title>Red Clover (Trifolium pratense) and Zigzag Clover (T. medium) - A Picture of Genomic Similarities and Differences.</title>
        <authorList>
            <person name="Dluhosova J."/>
            <person name="Istvanek J."/>
            <person name="Nedelnik J."/>
            <person name="Repkova J."/>
        </authorList>
    </citation>
    <scope>NUCLEOTIDE SEQUENCE [LARGE SCALE GENOMIC DNA]</scope>
    <source>
        <strain evidence="2">cv. 10/8</strain>
        <tissue evidence="1">Leaf</tissue>
    </source>
</reference>
<sequence>MAQAMAQANAALLVQNQQKADEFRGLDRLVRNNPSTFKGRYDPEGAQTWLQGVEKIFRVMVCSDAHKVLFGTHMLADVRSKK</sequence>
<name>A0A392RC31_9FABA</name>
<comment type="caution">
    <text evidence="1">The sequence shown here is derived from an EMBL/GenBank/DDBJ whole genome shotgun (WGS) entry which is preliminary data.</text>
</comment>